<name>R9AV06_9GAMM</name>
<evidence type="ECO:0000313" key="2">
    <source>
        <dbReference type="Proteomes" id="UP000016201"/>
    </source>
</evidence>
<evidence type="ECO:0000313" key="1">
    <source>
        <dbReference type="EMBL" id="EOR05855.1"/>
    </source>
</evidence>
<accession>R9AV06</accession>
<keyword evidence="2" id="KW-1185">Reference proteome</keyword>
<dbReference type="AlphaFoldDB" id="R9AV06"/>
<gene>
    <name evidence="1" type="ORF">I593_02673</name>
</gene>
<sequence>MTEGTGLTFYLPLMRILNLHQNDAHLALEQSFKFPRV</sequence>
<comment type="caution">
    <text evidence="1">The sequence shown here is derived from an EMBL/GenBank/DDBJ whole genome shotgun (WGS) entry which is preliminary data.</text>
</comment>
<dbReference type="EMBL" id="AQFM01000040">
    <property type="protein sequence ID" value="EOR05855.1"/>
    <property type="molecule type" value="Genomic_DNA"/>
</dbReference>
<organism evidence="1 2">
    <name type="scientific">Acinetobacter tandoii DSM 14970 = CIP 107469</name>
    <dbReference type="NCBI Taxonomy" id="1120927"/>
    <lineage>
        <taxon>Bacteria</taxon>
        <taxon>Pseudomonadati</taxon>
        <taxon>Pseudomonadota</taxon>
        <taxon>Gammaproteobacteria</taxon>
        <taxon>Moraxellales</taxon>
        <taxon>Moraxellaceae</taxon>
        <taxon>Acinetobacter</taxon>
    </lineage>
</organism>
<proteinExistence type="predicted"/>
<reference evidence="1 2" key="1">
    <citation type="submission" date="2013-03" db="EMBL/GenBank/DDBJ databases">
        <title>The Genome Sequence of Acinetobacter tandoii CIP 107469.</title>
        <authorList>
            <consortium name="The Broad Institute Genome Sequencing Platform"/>
            <consortium name="The Broad Institute Genome Sequencing Center for Infectious Disease"/>
            <person name="Cerqueira G."/>
            <person name="Feldgarden M."/>
            <person name="Courvalin P."/>
            <person name="Perichon B."/>
            <person name="Grillot-Courvalin C."/>
            <person name="Clermont D."/>
            <person name="Rocha E."/>
            <person name="Yoon E.-J."/>
            <person name="Nemec A."/>
            <person name="Walker B."/>
            <person name="Young S.K."/>
            <person name="Zeng Q."/>
            <person name="Gargeya S."/>
            <person name="Fitzgerald M."/>
            <person name="Haas B."/>
            <person name="Abouelleil A."/>
            <person name="Alvarado L."/>
            <person name="Arachchi H.M."/>
            <person name="Berlin A.M."/>
            <person name="Chapman S.B."/>
            <person name="Dewar J."/>
            <person name="Goldberg J."/>
            <person name="Griggs A."/>
            <person name="Gujja S."/>
            <person name="Hansen M."/>
            <person name="Howarth C."/>
            <person name="Imamovic A."/>
            <person name="Larimer J."/>
            <person name="McCowan C."/>
            <person name="Murphy C."/>
            <person name="Neiman D."/>
            <person name="Pearson M."/>
            <person name="Priest M."/>
            <person name="Roberts A."/>
            <person name="Saif S."/>
            <person name="Shea T."/>
            <person name="Sisk P."/>
            <person name="Sykes S."/>
            <person name="Wortman J."/>
            <person name="Nusbaum C."/>
            <person name="Birren B."/>
        </authorList>
    </citation>
    <scope>NUCLEOTIDE SEQUENCE [LARGE SCALE GENOMIC DNA]</scope>
    <source>
        <strain evidence="1 2">CIP 107469</strain>
    </source>
</reference>
<dbReference type="Proteomes" id="UP000016201">
    <property type="component" value="Unassembled WGS sequence"/>
</dbReference>
<protein>
    <submittedName>
        <fullName evidence="1">Uncharacterized protein</fullName>
    </submittedName>
</protein>